<sequence length="182" mass="20844">MLASVVLTEAVQASLCVYYYCSDEFIKAFYEHWCPSINTLIIPQGELSFFLWDLLDLGGLSLTGRLFHEVFPMVECLFQSLSDEARMHVSCRFLLSGNHYLATQSLDRKVSASVWIGLWNHSLRSYVGCEVADRSTSKTSHPHKSYVLEHRSWDAANRHPFDTLRFSVELEEEVYCASFLSS</sequence>
<dbReference type="AlphaFoldDB" id="A0AAV3PM95"/>
<reference evidence="1 2" key="1">
    <citation type="submission" date="2024-01" db="EMBL/GenBank/DDBJ databases">
        <title>The complete chloroplast genome sequence of Lithospermum erythrorhizon: insights into the phylogenetic relationship among Boraginaceae species and the maternal lineages of purple gromwells.</title>
        <authorList>
            <person name="Okada T."/>
            <person name="Watanabe K."/>
        </authorList>
    </citation>
    <scope>NUCLEOTIDE SEQUENCE [LARGE SCALE GENOMIC DNA]</scope>
</reference>
<name>A0AAV3PM95_LITER</name>
<evidence type="ECO:0008006" key="3">
    <source>
        <dbReference type="Google" id="ProtNLM"/>
    </source>
</evidence>
<gene>
    <name evidence="1" type="ORF">LIER_37568</name>
</gene>
<dbReference type="Proteomes" id="UP001454036">
    <property type="component" value="Unassembled WGS sequence"/>
</dbReference>
<keyword evidence="2" id="KW-1185">Reference proteome</keyword>
<proteinExistence type="predicted"/>
<evidence type="ECO:0000313" key="2">
    <source>
        <dbReference type="Proteomes" id="UP001454036"/>
    </source>
</evidence>
<protein>
    <recommendedName>
        <fullName evidence="3">Aminotransferase-like plant mobile domain-containing protein</fullName>
    </recommendedName>
</protein>
<accession>A0AAV3PM95</accession>
<organism evidence="1 2">
    <name type="scientific">Lithospermum erythrorhizon</name>
    <name type="common">Purple gromwell</name>
    <name type="synonym">Lithospermum officinale var. erythrorhizon</name>
    <dbReference type="NCBI Taxonomy" id="34254"/>
    <lineage>
        <taxon>Eukaryota</taxon>
        <taxon>Viridiplantae</taxon>
        <taxon>Streptophyta</taxon>
        <taxon>Embryophyta</taxon>
        <taxon>Tracheophyta</taxon>
        <taxon>Spermatophyta</taxon>
        <taxon>Magnoliopsida</taxon>
        <taxon>eudicotyledons</taxon>
        <taxon>Gunneridae</taxon>
        <taxon>Pentapetalae</taxon>
        <taxon>asterids</taxon>
        <taxon>lamiids</taxon>
        <taxon>Boraginales</taxon>
        <taxon>Boraginaceae</taxon>
        <taxon>Boraginoideae</taxon>
        <taxon>Lithospermeae</taxon>
        <taxon>Lithospermum</taxon>
    </lineage>
</organism>
<comment type="caution">
    <text evidence="1">The sequence shown here is derived from an EMBL/GenBank/DDBJ whole genome shotgun (WGS) entry which is preliminary data.</text>
</comment>
<evidence type="ECO:0000313" key="1">
    <source>
        <dbReference type="EMBL" id="GAA0152815.1"/>
    </source>
</evidence>
<dbReference type="EMBL" id="BAABME010018157">
    <property type="protein sequence ID" value="GAA0152815.1"/>
    <property type="molecule type" value="Genomic_DNA"/>
</dbReference>